<dbReference type="SUPFAM" id="SSF53649">
    <property type="entry name" value="Alkaline phosphatase-like"/>
    <property type="match status" value="1"/>
</dbReference>
<dbReference type="Proteomes" id="UP000061839">
    <property type="component" value="Chromosome"/>
</dbReference>
<keyword evidence="2" id="KW-1185">Reference proteome</keyword>
<organism evidence="1 2">
    <name type="scientific">Psychromicrobium lacuslunae</name>
    <dbReference type="NCBI Taxonomy" id="1618207"/>
    <lineage>
        <taxon>Bacteria</taxon>
        <taxon>Bacillati</taxon>
        <taxon>Actinomycetota</taxon>
        <taxon>Actinomycetes</taxon>
        <taxon>Micrococcales</taxon>
        <taxon>Micrococcaceae</taxon>
        <taxon>Psychromicrobium</taxon>
    </lineage>
</organism>
<evidence type="ECO:0000313" key="1">
    <source>
        <dbReference type="EMBL" id="AJT42842.1"/>
    </source>
</evidence>
<sequence>MVRAVTELPKWPGYGESGSSGSISRVLSSAAAALGVPGFENTLRLPAGNRIVVVLVDGLGAALLKRNLAHAPFLRSVISGGASHRIINSAFPSTTASSLSSLGTGLAPGQHGMVGYDVLDPEQDKIVNLLGGWDAKVDPLRWQDQPTVFEKISDLLPVATISLPKFANSAMTQAALRGSQFIPAASVHARTTAAADLLANQKRALLYFYWSELDKAGHRYGVNSAQWEFELAELDAAMRRLHQQLPAGTQLVLTADHGMIDVPESARIDYSASPELIDGVRHTGGEPRLVQLYLEPGADREALRAAWVQRWGNRAAIFSRDEAIAAGYFGQVRAEIAPRIGDLLIAALEPVAFYDTRRTRPTALEVVGQHGSFTKAEREVPLLQIPVAGKTTKNVR</sequence>
<dbReference type="EMBL" id="CP011005">
    <property type="protein sequence ID" value="AJT42842.1"/>
    <property type="molecule type" value="Genomic_DNA"/>
</dbReference>
<dbReference type="OrthoDB" id="9779267at2"/>
<dbReference type="PANTHER" id="PTHR10151">
    <property type="entry name" value="ECTONUCLEOTIDE PYROPHOSPHATASE/PHOSPHODIESTERASE"/>
    <property type="match status" value="1"/>
</dbReference>
<dbReference type="STRING" id="1618207.UM93_03185"/>
<dbReference type="Pfam" id="PF01663">
    <property type="entry name" value="Phosphodiest"/>
    <property type="match status" value="1"/>
</dbReference>
<dbReference type="InterPro" id="IPR002591">
    <property type="entry name" value="Phosphodiest/P_Trfase"/>
</dbReference>
<protein>
    <submittedName>
        <fullName evidence="1">Phosphodiesterase</fullName>
    </submittedName>
</protein>
<reference evidence="1 2" key="1">
    <citation type="journal article" date="2015" name="Genome Announc.">
        <title>Complete Genome Sequencing of Protease-Producing Novel Arthrobacter sp. Strain IHBB 11108 Using PacBio Single-Molecule Real-Time Sequencing Technology.</title>
        <authorList>
            <person name="Kiran S."/>
            <person name="Swarnkar M.K."/>
            <person name="Pal M."/>
            <person name="Thakur R."/>
            <person name="Tewari R."/>
            <person name="Singh A.K."/>
            <person name="Gulati A."/>
        </authorList>
    </citation>
    <scope>NUCLEOTIDE SEQUENCE [LARGE SCALE GENOMIC DNA]</scope>
    <source>
        <strain evidence="1 2">IHBB 11108</strain>
    </source>
</reference>
<accession>A0A0D4C2C3</accession>
<dbReference type="HOGENOM" id="CLU_039939_0_0_11"/>
<dbReference type="KEGG" id="ari:UM93_03185"/>
<name>A0A0D4C2C3_9MICC</name>
<dbReference type="AlphaFoldDB" id="A0A0D4C2C3"/>
<dbReference type="InterPro" id="IPR017850">
    <property type="entry name" value="Alkaline_phosphatase_core_sf"/>
</dbReference>
<dbReference type="PATRIC" id="fig|1618207.4.peg.653"/>
<dbReference type="PANTHER" id="PTHR10151:SF120">
    <property type="entry name" value="BIS(5'-ADENOSYL)-TRIPHOSPHATASE"/>
    <property type="match status" value="1"/>
</dbReference>
<dbReference type="Gene3D" id="3.40.720.10">
    <property type="entry name" value="Alkaline Phosphatase, subunit A"/>
    <property type="match status" value="1"/>
</dbReference>
<evidence type="ECO:0000313" key="2">
    <source>
        <dbReference type="Proteomes" id="UP000061839"/>
    </source>
</evidence>
<gene>
    <name evidence="1" type="ORF">UM93_03185</name>
</gene>
<proteinExistence type="predicted"/>
<dbReference type="GO" id="GO:0016787">
    <property type="term" value="F:hydrolase activity"/>
    <property type="evidence" value="ECO:0007669"/>
    <property type="project" value="UniProtKB-ARBA"/>
</dbReference>